<accession>A0A9X1HSS3</accession>
<dbReference type="PANTHER" id="PTHR10098:SF108">
    <property type="entry name" value="TETRATRICOPEPTIDE REPEAT PROTEIN 28"/>
    <property type="match status" value="1"/>
</dbReference>
<feature type="repeat" description="TPR" evidence="1">
    <location>
        <begin position="229"/>
        <end position="262"/>
    </location>
</feature>
<protein>
    <submittedName>
        <fullName evidence="5">CHAT domain-containing protein</fullName>
    </submittedName>
</protein>
<dbReference type="Proteomes" id="UP001139409">
    <property type="component" value="Unassembled WGS sequence"/>
</dbReference>
<dbReference type="SMART" id="SM00028">
    <property type="entry name" value="TPR"/>
    <property type="match status" value="5"/>
</dbReference>
<evidence type="ECO:0000256" key="1">
    <source>
        <dbReference type="PROSITE-ProRule" id="PRU00339"/>
    </source>
</evidence>
<gene>
    <name evidence="3" type="ORF">LDX50_07910</name>
    <name evidence="4" type="ORF">LDX50_13880</name>
    <name evidence="5" type="ORF">LDX50_19600</name>
</gene>
<dbReference type="InterPro" id="IPR024983">
    <property type="entry name" value="CHAT_dom"/>
</dbReference>
<name>A0A9X1HSS3_9BACT</name>
<evidence type="ECO:0000259" key="2">
    <source>
        <dbReference type="Pfam" id="PF12770"/>
    </source>
</evidence>
<proteinExistence type="predicted"/>
<comment type="caution">
    <text evidence="5">The sequence shown here is derived from an EMBL/GenBank/DDBJ whole genome shotgun (WGS) entry which is preliminary data.</text>
</comment>
<dbReference type="Gene3D" id="1.25.40.10">
    <property type="entry name" value="Tetratricopeptide repeat domain"/>
    <property type="match status" value="2"/>
</dbReference>
<evidence type="ECO:0000313" key="6">
    <source>
        <dbReference type="Proteomes" id="UP001139409"/>
    </source>
</evidence>
<organism evidence="5 6">
    <name type="scientific">Fulvivirga sedimenti</name>
    <dbReference type="NCBI Taxonomy" id="2879465"/>
    <lineage>
        <taxon>Bacteria</taxon>
        <taxon>Pseudomonadati</taxon>
        <taxon>Bacteroidota</taxon>
        <taxon>Cytophagia</taxon>
        <taxon>Cytophagales</taxon>
        <taxon>Fulvivirgaceae</taxon>
        <taxon>Fulvivirga</taxon>
    </lineage>
</organism>
<evidence type="ECO:0000313" key="3">
    <source>
        <dbReference type="EMBL" id="MCA6074791.1"/>
    </source>
</evidence>
<dbReference type="EMBL" id="JAIXNE010000004">
    <property type="protein sequence ID" value="MCA6077096.1"/>
    <property type="molecule type" value="Genomic_DNA"/>
</dbReference>
<dbReference type="InterPro" id="IPR011990">
    <property type="entry name" value="TPR-like_helical_dom_sf"/>
</dbReference>
<dbReference type="RefSeq" id="WP_225697903.1">
    <property type="nucleotide sequence ID" value="NZ_JAIXNE010000002.1"/>
</dbReference>
<sequence length="959" mass="108400">MDHSVVIHFLKRSLGVFLLLSVTPCFGQDWKKSYTLAHENWGVSWDNTIKYLEEAEQQAKVDRGIFDHDYLVILNDLGIAYYESGNFSKARTVLETSEAFRSEILEPTDKERIISQLNLAQLYRYTDTEKAIIIYERILKTAGGSSSIKALQNLYDIYIELGEHDRALTLLSNSASLNNSQEFDFMILLLQADAQRREGNFQETLDLLNFVSVRMDSISNHLLQKSVESAYFEQLGMLYMERQDFTEAEASFKKVLELKEYLGLPKEETVNTLNNIANLYEKFGLYGQSLSYIDLALQNCTHHCERLLQNKAALFLKTGQVLESEIILNDLFNDYSFKSPNEELVFLLNYANTFRNSQAIGSNPALDKAAELVERNGEVFSDMDLANFYAAKGAWAIYEGNIDEAIRSLEISKQKYVTVYGSAAPQLRQIENNLGVCYILSGRFEEGSENLFAASNKEEQLIRFIFPMLSRSEQTVFLSEMRKDLDVIYSAIAPLAGERTDLAHIMINKQLLYKGLTLESKRGLKEIQKLDQNDKTAGLLEEFLAIRQELTSSFTRGGFDGEIQQSMIRRLNELESEIARHTGRQLSATADYNSIRSALDDDEAVVEIIRYKNQNFSRLNGETDSINYVGLVIKPSFEDGPQVVELGSGDYLENRQLKFYLNAIKYEVADTTSYTYFWKPFESLLEGIKTAYLVDDGLYFKINPESLMNPENSSFLGSTMRIRHLHNAGEIVKVKAGQGVFNGSHQALLVGDPVLSESQGDSRFASLPGTREEIIQISGALQKEGWGVTSLTGTEATKARLYSQEPSALMHFATHGFFSRREVKQRQDLPDLELFRSGLVLTATDSRQGDLLTAFEVSDMDLSATELVVLSACETGLGELKNGDGVYGLQYAFFVAGAESMIISLWQVSDKVTKEYMSSFYAKLLASGNKRIAYEYAVDEMKKKYQAPKYWAPFIYLGN</sequence>
<evidence type="ECO:0000313" key="5">
    <source>
        <dbReference type="EMBL" id="MCA6077096.1"/>
    </source>
</evidence>
<evidence type="ECO:0000313" key="4">
    <source>
        <dbReference type="EMBL" id="MCA6075968.1"/>
    </source>
</evidence>
<keyword evidence="1" id="KW-0802">TPR repeat</keyword>
<dbReference type="AlphaFoldDB" id="A0A9X1HSS3"/>
<dbReference type="Pfam" id="PF13424">
    <property type="entry name" value="TPR_12"/>
    <property type="match status" value="1"/>
</dbReference>
<feature type="domain" description="CHAT" evidence="2">
    <location>
        <begin position="675"/>
        <end position="959"/>
    </location>
</feature>
<dbReference type="Pfam" id="PF12770">
    <property type="entry name" value="CHAT"/>
    <property type="match status" value="1"/>
</dbReference>
<dbReference type="InterPro" id="IPR019734">
    <property type="entry name" value="TPR_rpt"/>
</dbReference>
<dbReference type="PANTHER" id="PTHR10098">
    <property type="entry name" value="RAPSYN-RELATED"/>
    <property type="match status" value="1"/>
</dbReference>
<dbReference type="PROSITE" id="PS50005">
    <property type="entry name" value="TPR"/>
    <property type="match status" value="1"/>
</dbReference>
<keyword evidence="6" id="KW-1185">Reference proteome</keyword>
<dbReference type="SUPFAM" id="SSF48452">
    <property type="entry name" value="TPR-like"/>
    <property type="match status" value="2"/>
</dbReference>
<dbReference type="EMBL" id="JAIXNE010000002">
    <property type="protein sequence ID" value="MCA6074791.1"/>
    <property type="molecule type" value="Genomic_DNA"/>
</dbReference>
<reference evidence="5" key="1">
    <citation type="submission" date="2021-09" db="EMBL/GenBank/DDBJ databases">
        <title>Fulvivirga sp. isolated from coastal sediment.</title>
        <authorList>
            <person name="Yu H."/>
        </authorList>
    </citation>
    <scope>NUCLEOTIDE SEQUENCE</scope>
    <source>
        <strain evidence="5">1062</strain>
    </source>
</reference>
<dbReference type="EMBL" id="JAIXNE010000003">
    <property type="protein sequence ID" value="MCA6075968.1"/>
    <property type="molecule type" value="Genomic_DNA"/>
</dbReference>